<evidence type="ECO:0000256" key="4">
    <source>
        <dbReference type="ARBA" id="ARBA00022617"/>
    </source>
</evidence>
<evidence type="ECO:0000256" key="12">
    <source>
        <dbReference type="SAM" id="MobiDB-lite"/>
    </source>
</evidence>
<dbReference type="PANTHER" id="PTHR31388:SF24">
    <property type="entry name" value="PEROXIDASE 52"/>
    <property type="match status" value="1"/>
</dbReference>
<feature type="disulfide bond" evidence="10">
    <location>
        <begin position="59"/>
        <end position="85"/>
    </location>
</feature>
<keyword evidence="6" id="KW-0560">Oxidoreductase</keyword>
<comment type="cofactor">
    <cofactor evidence="9">
        <name>Ca(2+)</name>
        <dbReference type="ChEBI" id="CHEBI:29108"/>
    </cofactor>
    <text evidence="9">Binds 2 calcium ions per subunit.</text>
</comment>
<evidence type="ECO:0000256" key="9">
    <source>
        <dbReference type="PIRSR" id="PIRSR600823-3"/>
    </source>
</evidence>
<comment type="similarity">
    <text evidence="11">Belongs to the peroxidase family.</text>
</comment>
<reference evidence="14 15" key="1">
    <citation type="submission" date="2019-01" db="EMBL/GenBank/DDBJ databases">
        <title>Sequencing of cultivated peanut Arachis hypogaea provides insights into genome evolution and oil improvement.</title>
        <authorList>
            <person name="Chen X."/>
        </authorList>
    </citation>
    <scope>NUCLEOTIDE SEQUENCE [LARGE SCALE GENOMIC DNA]</scope>
    <source>
        <strain evidence="15">cv. Fuhuasheng</strain>
        <tissue evidence="14">Leaves</tissue>
    </source>
</reference>
<dbReference type="InterPro" id="IPR002016">
    <property type="entry name" value="Haem_peroxidase"/>
</dbReference>
<dbReference type="Gene3D" id="1.10.420.10">
    <property type="entry name" value="Peroxidase, domain 2"/>
    <property type="match status" value="1"/>
</dbReference>
<dbReference type="PANTHER" id="PTHR31388">
    <property type="entry name" value="PEROXIDASE 72-RELATED"/>
    <property type="match status" value="1"/>
</dbReference>
<evidence type="ECO:0000259" key="13">
    <source>
        <dbReference type="PROSITE" id="PS50873"/>
    </source>
</evidence>
<dbReference type="InterPro" id="IPR000823">
    <property type="entry name" value="Peroxidase_pln"/>
</dbReference>
<dbReference type="PROSITE" id="PS50873">
    <property type="entry name" value="PEROXIDASE_4"/>
    <property type="match status" value="1"/>
</dbReference>
<feature type="binding site" evidence="8">
    <location>
        <position position="25"/>
    </location>
    <ligand>
        <name>substrate</name>
    </ligand>
</feature>
<keyword evidence="7 9" id="KW-0408">Iron</keyword>
<evidence type="ECO:0000256" key="6">
    <source>
        <dbReference type="ARBA" id="ARBA00023002"/>
    </source>
</evidence>
<feature type="binding site" description="axial binding residue" evidence="9">
    <location>
        <position position="52"/>
    </location>
    <ligand>
        <name>heme b</name>
        <dbReference type="ChEBI" id="CHEBI:60344"/>
    </ligand>
    <ligandPart>
        <name>Fe</name>
        <dbReference type="ChEBI" id="CHEBI:18248"/>
    </ligandPart>
</feature>
<evidence type="ECO:0000256" key="10">
    <source>
        <dbReference type="PIRSR" id="PIRSR600823-5"/>
    </source>
</evidence>
<dbReference type="GO" id="GO:0140825">
    <property type="term" value="F:lactoperoxidase activity"/>
    <property type="evidence" value="ECO:0007669"/>
    <property type="project" value="UniProtKB-EC"/>
</dbReference>
<keyword evidence="5 9" id="KW-0479">Metal-binding</keyword>
<evidence type="ECO:0000313" key="15">
    <source>
        <dbReference type="Proteomes" id="UP000289738"/>
    </source>
</evidence>
<dbReference type="SUPFAM" id="SSF48113">
    <property type="entry name" value="Heme-dependent peroxidases"/>
    <property type="match status" value="1"/>
</dbReference>
<evidence type="ECO:0000256" key="1">
    <source>
        <dbReference type="ARBA" id="ARBA00000189"/>
    </source>
</evidence>
<comment type="caution">
    <text evidence="14">The sequence shown here is derived from an EMBL/GenBank/DDBJ whole genome shotgun (WGS) entry which is preliminary data.</text>
</comment>
<keyword evidence="15" id="KW-1185">Reference proteome</keyword>
<keyword evidence="4" id="KW-0349">Heme</keyword>
<name>A0A445EA18_ARAHY</name>
<comment type="cofactor">
    <cofactor evidence="9">
        <name>heme b</name>
        <dbReference type="ChEBI" id="CHEBI:60344"/>
    </cofactor>
    <text evidence="9">Binds 1 heme b (iron(II)-protoporphyrin IX) group per subunit.</text>
</comment>
<feature type="binding site" evidence="9">
    <location>
        <position position="100"/>
    </location>
    <ligand>
        <name>Ca(2+)</name>
        <dbReference type="ChEBI" id="CHEBI:29108"/>
        <label>2</label>
    </ligand>
</feature>
<dbReference type="PRINTS" id="PR00461">
    <property type="entry name" value="PLPEROXIDASE"/>
</dbReference>
<keyword evidence="10" id="KW-1015">Disulfide bond</keyword>
<dbReference type="AlphaFoldDB" id="A0A445EA18"/>
<dbReference type="EC" id="1.11.1.7" evidence="2"/>
<dbReference type="STRING" id="3818.A0A445EA18"/>
<evidence type="ECO:0000256" key="3">
    <source>
        <dbReference type="ARBA" id="ARBA00022559"/>
    </source>
</evidence>
<feature type="binding site" evidence="9">
    <location>
        <position position="108"/>
    </location>
    <ligand>
        <name>Ca(2+)</name>
        <dbReference type="ChEBI" id="CHEBI:29108"/>
        <label>2</label>
    </ligand>
</feature>
<evidence type="ECO:0000256" key="8">
    <source>
        <dbReference type="PIRSR" id="PIRSR600823-2"/>
    </source>
</evidence>
<feature type="domain" description="Plant heme peroxidase family profile" evidence="13">
    <location>
        <begin position="1"/>
        <end position="180"/>
    </location>
</feature>
<sequence>MPKNLKLGRRDARTASQSAANNGIPAPTSTLNQLINLKIWCSWTFHQGLGGHTIGQAGCTIFRFHIYNETNELVTSFAQTRQSKCPRASGVGDNNLTFFDLQMPASFDNHYFNNLVDRKGLLHSDQQLFNGGSTDSIVCRYNTNPNSFFADLTSTMTKMGDINSLTGSKGEIRKNCRSVN</sequence>
<proteinExistence type="inferred from homology"/>
<keyword evidence="3" id="KW-0575">Peroxidase</keyword>
<dbReference type="InterPro" id="IPR010255">
    <property type="entry name" value="Haem_peroxidase_sf"/>
</dbReference>
<evidence type="ECO:0000256" key="7">
    <source>
        <dbReference type="ARBA" id="ARBA00023004"/>
    </source>
</evidence>
<gene>
    <name evidence="14" type="ORF">Ahy_A02g006369</name>
</gene>
<evidence type="ECO:0000313" key="14">
    <source>
        <dbReference type="EMBL" id="RYR72159.1"/>
    </source>
</evidence>
<organism evidence="14 15">
    <name type="scientific">Arachis hypogaea</name>
    <name type="common">Peanut</name>
    <dbReference type="NCBI Taxonomy" id="3818"/>
    <lineage>
        <taxon>Eukaryota</taxon>
        <taxon>Viridiplantae</taxon>
        <taxon>Streptophyta</taxon>
        <taxon>Embryophyta</taxon>
        <taxon>Tracheophyta</taxon>
        <taxon>Spermatophyta</taxon>
        <taxon>Magnoliopsida</taxon>
        <taxon>eudicotyledons</taxon>
        <taxon>Gunneridae</taxon>
        <taxon>Pentapetalae</taxon>
        <taxon>rosids</taxon>
        <taxon>fabids</taxon>
        <taxon>Fabales</taxon>
        <taxon>Fabaceae</taxon>
        <taxon>Papilionoideae</taxon>
        <taxon>50 kb inversion clade</taxon>
        <taxon>dalbergioids sensu lato</taxon>
        <taxon>Dalbergieae</taxon>
        <taxon>Pterocarpus clade</taxon>
        <taxon>Arachis</taxon>
    </lineage>
</organism>
<dbReference type="Pfam" id="PF00141">
    <property type="entry name" value="peroxidase"/>
    <property type="match status" value="1"/>
</dbReference>
<feature type="region of interest" description="Disordered" evidence="12">
    <location>
        <begin position="1"/>
        <end position="24"/>
    </location>
</feature>
<dbReference type="EMBL" id="SDMP01000002">
    <property type="protein sequence ID" value="RYR72159.1"/>
    <property type="molecule type" value="Genomic_DNA"/>
</dbReference>
<feature type="binding site" evidence="9">
    <location>
        <position position="53"/>
    </location>
    <ligand>
        <name>Ca(2+)</name>
        <dbReference type="ChEBI" id="CHEBI:29108"/>
        <label>2</label>
    </ligand>
</feature>
<evidence type="ECO:0000256" key="2">
    <source>
        <dbReference type="ARBA" id="ARBA00012313"/>
    </source>
</evidence>
<evidence type="ECO:0000256" key="11">
    <source>
        <dbReference type="RuleBase" id="RU004241"/>
    </source>
</evidence>
<comment type="catalytic activity">
    <reaction evidence="1">
        <text>2 a phenolic donor + H2O2 = 2 a phenolic radical donor + 2 H2O</text>
        <dbReference type="Rhea" id="RHEA:56136"/>
        <dbReference type="ChEBI" id="CHEBI:15377"/>
        <dbReference type="ChEBI" id="CHEBI:16240"/>
        <dbReference type="ChEBI" id="CHEBI:139520"/>
        <dbReference type="ChEBI" id="CHEBI:139521"/>
        <dbReference type="EC" id="1.11.1.7"/>
    </reaction>
</comment>
<evidence type="ECO:0000256" key="5">
    <source>
        <dbReference type="ARBA" id="ARBA00022723"/>
    </source>
</evidence>
<accession>A0A445EA18</accession>
<dbReference type="GO" id="GO:0006979">
    <property type="term" value="P:response to oxidative stress"/>
    <property type="evidence" value="ECO:0007669"/>
    <property type="project" value="InterPro"/>
</dbReference>
<dbReference type="GO" id="GO:0046872">
    <property type="term" value="F:metal ion binding"/>
    <property type="evidence" value="ECO:0007669"/>
    <property type="project" value="UniProtKB-KW"/>
</dbReference>
<protein>
    <recommendedName>
        <fullName evidence="2">peroxidase</fullName>
        <ecNumber evidence="2">1.11.1.7</ecNumber>
    </recommendedName>
</protein>
<dbReference type="GO" id="GO:0020037">
    <property type="term" value="F:heme binding"/>
    <property type="evidence" value="ECO:0007669"/>
    <property type="project" value="InterPro"/>
</dbReference>
<dbReference type="Proteomes" id="UP000289738">
    <property type="component" value="Chromosome A02"/>
</dbReference>
<keyword evidence="9" id="KW-0106">Calcium</keyword>
<feature type="compositionally biased region" description="Polar residues" evidence="12">
    <location>
        <begin position="14"/>
        <end position="24"/>
    </location>
</feature>